<gene>
    <name evidence="2" type="ORF">C1645_790927</name>
</gene>
<protein>
    <submittedName>
        <fullName evidence="2">Uncharacterized protein</fullName>
    </submittedName>
</protein>
<dbReference type="AlphaFoldDB" id="A0A397SB26"/>
<evidence type="ECO:0000256" key="1">
    <source>
        <dbReference type="SAM" id="Phobius"/>
    </source>
</evidence>
<evidence type="ECO:0000313" key="2">
    <source>
        <dbReference type="EMBL" id="RIA81217.1"/>
    </source>
</evidence>
<keyword evidence="3" id="KW-1185">Reference proteome</keyword>
<keyword evidence="1" id="KW-0472">Membrane</keyword>
<feature type="transmembrane region" description="Helical" evidence="1">
    <location>
        <begin position="17"/>
        <end position="35"/>
    </location>
</feature>
<name>A0A397SB26_9GLOM</name>
<comment type="caution">
    <text evidence="2">The sequence shown here is derived from an EMBL/GenBank/DDBJ whole genome shotgun (WGS) entry which is preliminary data.</text>
</comment>
<proteinExistence type="predicted"/>
<reference evidence="2 3" key="1">
    <citation type="submission" date="2018-06" db="EMBL/GenBank/DDBJ databases">
        <title>Comparative genomics reveals the genomic features of Rhizophagus irregularis, R. cerebriforme, R. diaphanum and Gigaspora rosea, and their symbiotic lifestyle signature.</title>
        <authorList>
            <person name="Morin E."/>
            <person name="San Clemente H."/>
            <person name="Chen E.C.H."/>
            <person name="De La Providencia I."/>
            <person name="Hainaut M."/>
            <person name="Kuo A."/>
            <person name="Kohler A."/>
            <person name="Murat C."/>
            <person name="Tang N."/>
            <person name="Roy S."/>
            <person name="Loubradou J."/>
            <person name="Henrissat B."/>
            <person name="Grigoriev I.V."/>
            <person name="Corradi N."/>
            <person name="Roux C."/>
            <person name="Martin F.M."/>
        </authorList>
    </citation>
    <scope>NUCLEOTIDE SEQUENCE [LARGE SCALE GENOMIC DNA]</scope>
    <source>
        <strain evidence="2 3">DAOM 227022</strain>
    </source>
</reference>
<evidence type="ECO:0000313" key="3">
    <source>
        <dbReference type="Proteomes" id="UP000265703"/>
    </source>
</evidence>
<keyword evidence="1" id="KW-0812">Transmembrane</keyword>
<accession>A0A397SB26</accession>
<keyword evidence="1" id="KW-1133">Transmembrane helix</keyword>
<dbReference type="EMBL" id="QKYT01000830">
    <property type="protein sequence ID" value="RIA81217.1"/>
    <property type="molecule type" value="Genomic_DNA"/>
</dbReference>
<dbReference type="Proteomes" id="UP000265703">
    <property type="component" value="Unassembled WGS sequence"/>
</dbReference>
<organism evidence="2 3">
    <name type="scientific">Glomus cerebriforme</name>
    <dbReference type="NCBI Taxonomy" id="658196"/>
    <lineage>
        <taxon>Eukaryota</taxon>
        <taxon>Fungi</taxon>
        <taxon>Fungi incertae sedis</taxon>
        <taxon>Mucoromycota</taxon>
        <taxon>Glomeromycotina</taxon>
        <taxon>Glomeromycetes</taxon>
        <taxon>Glomerales</taxon>
        <taxon>Glomeraceae</taxon>
        <taxon>Glomus</taxon>
    </lineage>
</organism>
<sequence>MLPQACEFGGLTLLHKIYLLCLQLNILHFYLFYYFRQPLSLERLLGLFCSLV</sequence>